<dbReference type="InterPro" id="IPR019587">
    <property type="entry name" value="Polyketide_cyclase/dehydratase"/>
</dbReference>
<dbReference type="OrthoDB" id="5402478at2"/>
<dbReference type="PATRIC" id="fig|36861.3.peg.658"/>
<reference evidence="1 2" key="1">
    <citation type="journal article" date="2015" name="Appl. Environ. Microbiol.">
        <title>Aerobic and Anaerobic Thiosulfate Oxidation by a Cold-Adapted, Subglacial Chemoautotroph.</title>
        <authorList>
            <person name="Harrold Z.R."/>
            <person name="Skidmore M.L."/>
            <person name="Hamilton T.L."/>
            <person name="Desch L."/>
            <person name="Amada K."/>
            <person name="van Gelder W."/>
            <person name="Glover K."/>
            <person name="Roden E.E."/>
            <person name="Boyd E.S."/>
        </authorList>
    </citation>
    <scope>NUCLEOTIDE SEQUENCE [LARGE SCALE GENOMIC DNA]</scope>
    <source>
        <strain evidence="1 2">RG</strain>
    </source>
</reference>
<proteinExistence type="predicted"/>
<dbReference type="Pfam" id="PF10604">
    <property type="entry name" value="Polyketide_cyc2"/>
    <property type="match status" value="1"/>
</dbReference>
<dbReference type="RefSeq" id="WP_059753186.1">
    <property type="nucleotide sequence ID" value="NZ_LDUG01000018.1"/>
</dbReference>
<dbReference type="CDD" id="cd07824">
    <property type="entry name" value="SRPBCC_6"/>
    <property type="match status" value="1"/>
</dbReference>
<keyword evidence="2" id="KW-1185">Reference proteome</keyword>
<name>A0A125BCY5_THIDE</name>
<gene>
    <name evidence="1" type="ORF">ABW22_05970</name>
</gene>
<dbReference type="EMBL" id="LDUG01000018">
    <property type="protein sequence ID" value="KVW96964.1"/>
    <property type="molecule type" value="Genomic_DNA"/>
</dbReference>
<protein>
    <submittedName>
        <fullName evidence="1">Polyketide cyclase</fullName>
    </submittedName>
</protein>
<accession>A0A125BCY5</accession>
<dbReference type="SUPFAM" id="SSF55961">
    <property type="entry name" value="Bet v1-like"/>
    <property type="match status" value="1"/>
</dbReference>
<sequence length="165" mass="18805">MAEYRLLTIWRIEAPLEAVYAAIHNSPHWPDWWPGIQKVEQVAVGDADGIDSVLRYVWQGRLPYRMVFDVRATRIEKQVAMEGAVQGDLEGVGCWHFSNEGTVSIVHYAWHVRSTRWWMNMIAPFARSMFIRNHGILMRQGAEGLAGLLDAPLLSQESIDLMAEA</sequence>
<dbReference type="Gene3D" id="3.30.530.20">
    <property type="match status" value="1"/>
</dbReference>
<organism evidence="1 2">
    <name type="scientific">Thiobacillus denitrificans</name>
    <dbReference type="NCBI Taxonomy" id="36861"/>
    <lineage>
        <taxon>Bacteria</taxon>
        <taxon>Pseudomonadati</taxon>
        <taxon>Pseudomonadota</taxon>
        <taxon>Betaproteobacteria</taxon>
        <taxon>Nitrosomonadales</taxon>
        <taxon>Thiobacillaceae</taxon>
        <taxon>Thiobacillus</taxon>
    </lineage>
</organism>
<dbReference type="InterPro" id="IPR023393">
    <property type="entry name" value="START-like_dom_sf"/>
</dbReference>
<evidence type="ECO:0000313" key="2">
    <source>
        <dbReference type="Proteomes" id="UP000064243"/>
    </source>
</evidence>
<dbReference type="AlphaFoldDB" id="A0A125BCY5"/>
<evidence type="ECO:0000313" key="1">
    <source>
        <dbReference type="EMBL" id="KVW96964.1"/>
    </source>
</evidence>
<comment type="caution">
    <text evidence="1">The sequence shown here is derived from an EMBL/GenBank/DDBJ whole genome shotgun (WGS) entry which is preliminary data.</text>
</comment>
<dbReference type="Proteomes" id="UP000064243">
    <property type="component" value="Unassembled WGS sequence"/>
</dbReference>